<dbReference type="SUPFAM" id="SSF53850">
    <property type="entry name" value="Periplasmic binding protein-like II"/>
    <property type="match status" value="1"/>
</dbReference>
<dbReference type="EMBL" id="BMKR01000036">
    <property type="protein sequence ID" value="GGG03662.1"/>
    <property type="molecule type" value="Genomic_DNA"/>
</dbReference>
<dbReference type="Gene3D" id="3.90.76.10">
    <property type="entry name" value="Dipeptide-binding Protein, Domain 1"/>
    <property type="match status" value="1"/>
</dbReference>
<dbReference type="PANTHER" id="PTHR30290:SF9">
    <property type="entry name" value="OLIGOPEPTIDE-BINDING PROTEIN APPA"/>
    <property type="match status" value="1"/>
</dbReference>
<dbReference type="Gene3D" id="3.10.105.10">
    <property type="entry name" value="Dipeptide-binding Protein, Domain 3"/>
    <property type="match status" value="1"/>
</dbReference>
<dbReference type="InterPro" id="IPR039424">
    <property type="entry name" value="SBP_5"/>
</dbReference>
<reference evidence="7" key="2">
    <citation type="submission" date="2020-09" db="EMBL/GenBank/DDBJ databases">
        <authorList>
            <person name="Sun Q."/>
            <person name="Zhou Y."/>
        </authorList>
    </citation>
    <scope>NUCLEOTIDE SEQUENCE</scope>
    <source>
        <strain evidence="7">CGMCC 1.16134</strain>
    </source>
</reference>
<dbReference type="GO" id="GO:0042597">
    <property type="term" value="C:periplasmic space"/>
    <property type="evidence" value="ECO:0007669"/>
    <property type="project" value="UniProtKB-ARBA"/>
</dbReference>
<evidence type="ECO:0000313" key="8">
    <source>
        <dbReference type="Proteomes" id="UP000637643"/>
    </source>
</evidence>
<evidence type="ECO:0000256" key="4">
    <source>
        <dbReference type="SAM" id="MobiDB-lite"/>
    </source>
</evidence>
<feature type="signal peptide" evidence="5">
    <location>
        <begin position="1"/>
        <end position="19"/>
    </location>
</feature>
<dbReference type="Gene3D" id="3.40.190.10">
    <property type="entry name" value="Periplasmic binding protein-like II"/>
    <property type="match status" value="1"/>
</dbReference>
<comment type="caution">
    <text evidence="7">The sequence shown here is derived from an EMBL/GenBank/DDBJ whole genome shotgun (WGS) entry which is preliminary data.</text>
</comment>
<evidence type="ECO:0000256" key="3">
    <source>
        <dbReference type="ARBA" id="ARBA00022729"/>
    </source>
</evidence>
<dbReference type="InterPro" id="IPR000914">
    <property type="entry name" value="SBP_5_dom"/>
</dbReference>
<dbReference type="GO" id="GO:1904680">
    <property type="term" value="F:peptide transmembrane transporter activity"/>
    <property type="evidence" value="ECO:0007669"/>
    <property type="project" value="TreeGrafter"/>
</dbReference>
<reference evidence="7" key="1">
    <citation type="journal article" date="2014" name="Int. J. Syst. Evol. Microbiol.">
        <title>Complete genome sequence of Corynebacterium casei LMG S-19264T (=DSM 44701T), isolated from a smear-ripened cheese.</title>
        <authorList>
            <consortium name="US DOE Joint Genome Institute (JGI-PGF)"/>
            <person name="Walter F."/>
            <person name="Albersmeier A."/>
            <person name="Kalinowski J."/>
            <person name="Ruckert C."/>
        </authorList>
    </citation>
    <scope>NUCLEOTIDE SEQUENCE</scope>
    <source>
        <strain evidence="7">CGMCC 1.16134</strain>
    </source>
</reference>
<dbReference type="GO" id="GO:0015833">
    <property type="term" value="P:peptide transport"/>
    <property type="evidence" value="ECO:0007669"/>
    <property type="project" value="TreeGrafter"/>
</dbReference>
<evidence type="ECO:0000313" key="7">
    <source>
        <dbReference type="EMBL" id="GGG03662.1"/>
    </source>
</evidence>
<dbReference type="InterPro" id="IPR030678">
    <property type="entry name" value="Peptide/Ni-bd"/>
</dbReference>
<keyword evidence="8" id="KW-1185">Reference proteome</keyword>
<keyword evidence="3 5" id="KW-0732">Signal</keyword>
<feature type="chain" id="PRO_5039466830" evidence="5">
    <location>
        <begin position="20"/>
        <end position="529"/>
    </location>
</feature>
<dbReference type="CDD" id="cd08516">
    <property type="entry name" value="PBP2_NikA_DppA_OppA_like_11"/>
    <property type="match status" value="1"/>
</dbReference>
<evidence type="ECO:0000256" key="5">
    <source>
        <dbReference type="SAM" id="SignalP"/>
    </source>
</evidence>
<evidence type="ECO:0000256" key="1">
    <source>
        <dbReference type="ARBA" id="ARBA00005695"/>
    </source>
</evidence>
<evidence type="ECO:0000256" key="2">
    <source>
        <dbReference type="ARBA" id="ARBA00022448"/>
    </source>
</evidence>
<feature type="domain" description="Solute-binding protein family 5" evidence="6">
    <location>
        <begin position="102"/>
        <end position="448"/>
    </location>
</feature>
<dbReference type="RefSeq" id="WP_189030660.1">
    <property type="nucleotide sequence ID" value="NZ_BMKR01000036.1"/>
</dbReference>
<dbReference type="AlphaFoldDB" id="A0A917FS94"/>
<feature type="region of interest" description="Disordered" evidence="4">
    <location>
        <begin position="31"/>
        <end position="57"/>
    </location>
</feature>
<organism evidence="7 8">
    <name type="scientific">Paenibacillus albidus</name>
    <dbReference type="NCBI Taxonomy" id="2041023"/>
    <lineage>
        <taxon>Bacteria</taxon>
        <taxon>Bacillati</taxon>
        <taxon>Bacillota</taxon>
        <taxon>Bacilli</taxon>
        <taxon>Bacillales</taxon>
        <taxon>Paenibacillaceae</taxon>
        <taxon>Paenibacillus</taxon>
    </lineage>
</organism>
<accession>A0A917FS94</accession>
<dbReference type="PIRSF" id="PIRSF002741">
    <property type="entry name" value="MppA"/>
    <property type="match status" value="1"/>
</dbReference>
<dbReference type="PROSITE" id="PS51257">
    <property type="entry name" value="PROKAR_LIPOPROTEIN"/>
    <property type="match status" value="1"/>
</dbReference>
<dbReference type="GO" id="GO:0043190">
    <property type="term" value="C:ATP-binding cassette (ABC) transporter complex"/>
    <property type="evidence" value="ECO:0007669"/>
    <property type="project" value="InterPro"/>
</dbReference>
<evidence type="ECO:0000259" key="6">
    <source>
        <dbReference type="Pfam" id="PF00496"/>
    </source>
</evidence>
<name>A0A917FS94_9BACL</name>
<proteinExistence type="inferred from homology"/>
<sequence length="529" mass="57745">MKTLKKSFTVGLSSLTVFAVILSGCGGGKAQSDGAANPSASTANPSAAAGGTSNKMEGGTVRVAMSTEPDNLDPYLSAATDTNAMMDNVFDGLFEVGEAGTLTPAIAESYEVSEDGLKYTFHLRQEVKFHDGSDLTSADVHSSYAKLAGLDGKEPLSSKFSAVQSVETPDEYTVVVTLKTVDAAFLSANIAAIVPENYEQQSTKPIGAGPFKFTEYQSGQKLVLEKNEQFYDKDRAPVLDRVEFQFMPDQNSAVLALQSGNIDMVPGVSAQGAAQLGDTFNLVTGPQNMVQLMALNNTVAPLDNEKVRQAINYTIDKDVIIQTVAEGQGTKLGSNMSPAMAMFYQEGLENYYTPDLEKAKKLLSEAGYAQGFDLAITVPSNYQMHVDTAQVIAEQLKPIGIQVSIKQIEWSSWLENVYGNGEYEATIIGLTGKIDPNEVLGRYESTYKKNFYHYKNNAYDALLKQARTEMNEEKRSKLYKEAQKMLTEQAVAVYIMDPSRTTAMAGNLEGFKIYPVQKFDFAEMYYTQK</sequence>
<feature type="compositionally biased region" description="Low complexity" evidence="4">
    <location>
        <begin position="34"/>
        <end position="54"/>
    </location>
</feature>
<gene>
    <name evidence="7" type="ORF">GCM10010912_55480</name>
</gene>
<protein>
    <submittedName>
        <fullName evidence="7">Diguanylate phosphodiesterase</fullName>
    </submittedName>
</protein>
<dbReference type="Pfam" id="PF00496">
    <property type="entry name" value="SBP_bac_5"/>
    <property type="match status" value="1"/>
</dbReference>
<comment type="similarity">
    <text evidence="1">Belongs to the bacterial solute-binding protein 5 family.</text>
</comment>
<dbReference type="Proteomes" id="UP000637643">
    <property type="component" value="Unassembled WGS sequence"/>
</dbReference>
<keyword evidence="2" id="KW-0813">Transport</keyword>
<dbReference type="PANTHER" id="PTHR30290">
    <property type="entry name" value="PERIPLASMIC BINDING COMPONENT OF ABC TRANSPORTER"/>
    <property type="match status" value="1"/>
</dbReference>